<sequence>MVCASLSDAPHTADSPPQTFHLSGAAVTVLEMASNPSVFLLNVNGQIESGEFPEFDDLYCKYCFVYGHDWAPTSER</sequence>
<gene>
    <name evidence="10" type="ORF">RIMI_LOCUS27692</name>
</gene>
<dbReference type="Proteomes" id="UP001176940">
    <property type="component" value="Unassembled WGS sequence"/>
</dbReference>
<comment type="caution">
    <text evidence="10">The sequence shown here is derived from an EMBL/GenBank/DDBJ whole genome shotgun (WGS) entry which is preliminary data.</text>
</comment>
<keyword evidence="6" id="KW-0966">Cell projection</keyword>
<keyword evidence="3" id="KW-0963">Cytoplasm</keyword>
<protein>
    <recommendedName>
        <fullName evidence="9">B9 domain-containing protein 1</fullName>
    </recommendedName>
</protein>
<evidence type="ECO:0000313" key="11">
    <source>
        <dbReference type="Proteomes" id="UP001176940"/>
    </source>
</evidence>
<dbReference type="Pfam" id="PF07162">
    <property type="entry name" value="B9-C2"/>
    <property type="match status" value="1"/>
</dbReference>
<comment type="similarity">
    <text evidence="8">Belongs to the B9D family.</text>
</comment>
<evidence type="ECO:0000256" key="3">
    <source>
        <dbReference type="ARBA" id="ARBA00022490"/>
    </source>
</evidence>
<reference evidence="10" key="1">
    <citation type="submission" date="2023-07" db="EMBL/GenBank/DDBJ databases">
        <authorList>
            <person name="Stuckert A."/>
        </authorList>
    </citation>
    <scope>NUCLEOTIDE SEQUENCE</scope>
</reference>
<comment type="subcellular location">
    <subcellularLocation>
        <location evidence="1">Cytoplasm</location>
        <location evidence="1">Cytoskeleton</location>
        <location evidence="1">Cilium basal body</location>
    </subcellularLocation>
</comment>
<evidence type="ECO:0000256" key="4">
    <source>
        <dbReference type="ARBA" id="ARBA00022794"/>
    </source>
</evidence>
<name>A0ABN9KM12_9NEOB</name>
<evidence type="ECO:0000256" key="8">
    <source>
        <dbReference type="ARBA" id="ARBA00038411"/>
    </source>
</evidence>
<evidence type="ECO:0000256" key="5">
    <source>
        <dbReference type="ARBA" id="ARBA00023212"/>
    </source>
</evidence>
<comment type="subunit">
    <text evidence="2">Part of the tectonic-like complex (also named B9 complex).</text>
</comment>
<keyword evidence="5" id="KW-0206">Cytoskeleton</keyword>
<dbReference type="EMBL" id="CAUEEQ010000002">
    <property type="protein sequence ID" value="CAJ0915145.1"/>
    <property type="molecule type" value="Genomic_DNA"/>
</dbReference>
<evidence type="ECO:0000256" key="6">
    <source>
        <dbReference type="ARBA" id="ARBA00023273"/>
    </source>
</evidence>
<evidence type="ECO:0000256" key="1">
    <source>
        <dbReference type="ARBA" id="ARBA00004120"/>
    </source>
</evidence>
<evidence type="ECO:0000256" key="2">
    <source>
        <dbReference type="ARBA" id="ARBA00011495"/>
    </source>
</evidence>
<dbReference type="PROSITE" id="PS51381">
    <property type="entry name" value="C2_B9"/>
    <property type="match status" value="1"/>
</dbReference>
<organism evidence="10 11">
    <name type="scientific">Ranitomeya imitator</name>
    <name type="common">mimic poison frog</name>
    <dbReference type="NCBI Taxonomy" id="111125"/>
    <lineage>
        <taxon>Eukaryota</taxon>
        <taxon>Metazoa</taxon>
        <taxon>Chordata</taxon>
        <taxon>Craniata</taxon>
        <taxon>Vertebrata</taxon>
        <taxon>Euteleostomi</taxon>
        <taxon>Amphibia</taxon>
        <taxon>Batrachia</taxon>
        <taxon>Anura</taxon>
        <taxon>Neobatrachia</taxon>
        <taxon>Hyloidea</taxon>
        <taxon>Dendrobatidae</taxon>
        <taxon>Dendrobatinae</taxon>
        <taxon>Ranitomeya</taxon>
    </lineage>
</organism>
<evidence type="ECO:0000313" key="10">
    <source>
        <dbReference type="EMBL" id="CAJ0915145.1"/>
    </source>
</evidence>
<dbReference type="PANTHER" id="PTHR12968:SF1">
    <property type="entry name" value="B9 DOMAIN-CONTAINING PROTEIN 1"/>
    <property type="match status" value="1"/>
</dbReference>
<evidence type="ECO:0000256" key="7">
    <source>
        <dbReference type="ARBA" id="ARBA00037148"/>
    </source>
</evidence>
<keyword evidence="4" id="KW-0970">Cilium biogenesis/degradation</keyword>
<comment type="function">
    <text evidence="7">Component of the tectonic-like complex, a complex localized at the transition zone of primary cilia and acting as a barrier that prevents diffusion of transmembrane proteins between the cilia and plasma membranes. Required for ciliogenesis and sonic hedgehog/SHH signaling.</text>
</comment>
<dbReference type="InterPro" id="IPR010796">
    <property type="entry name" value="C2_B9-type_dom"/>
</dbReference>
<keyword evidence="11" id="KW-1185">Reference proteome</keyword>
<evidence type="ECO:0000256" key="9">
    <source>
        <dbReference type="ARBA" id="ARBA00039274"/>
    </source>
</evidence>
<accession>A0ABN9KM12</accession>
<dbReference type="PANTHER" id="PTHR12968">
    <property type="entry name" value="B9 DOMAIN-CONTAINING"/>
    <property type="match status" value="1"/>
</dbReference>
<proteinExistence type="inferred from homology"/>